<keyword evidence="3" id="KW-0812">Transmembrane</keyword>
<reference evidence="6" key="1">
    <citation type="journal article" date="2013" name="Genome Announc.">
        <title>Genome sequence of the food spoilage yeast Zygosaccharomyces bailii CLIB 213(T).</title>
        <authorList>
            <person name="Galeote V."/>
            <person name="Bigey F."/>
            <person name="Devillers H."/>
            <person name="Neuveglise C."/>
            <person name="Dequin S."/>
        </authorList>
    </citation>
    <scope>NUCLEOTIDE SEQUENCE [LARGE SCALE GENOMIC DNA]</scope>
    <source>
        <strain evidence="6">CLIB 213 / ATCC 58445 / CBS 680 / CCRC 21525 / NBRC 1098 / NCYC 1416 / NRRL Y-2227</strain>
    </source>
</reference>
<evidence type="ECO:0000259" key="4">
    <source>
        <dbReference type="PROSITE" id="PS50048"/>
    </source>
</evidence>
<dbReference type="GO" id="GO:0008270">
    <property type="term" value="F:zinc ion binding"/>
    <property type="evidence" value="ECO:0007669"/>
    <property type="project" value="InterPro"/>
</dbReference>
<evidence type="ECO:0000256" key="1">
    <source>
        <dbReference type="ARBA" id="ARBA00004123"/>
    </source>
</evidence>
<keyword evidence="2" id="KW-0539">Nucleus</keyword>
<dbReference type="EMBL" id="HG316454">
    <property type="protein sequence ID" value="CDF87519.1"/>
    <property type="molecule type" value="Genomic_DNA"/>
</dbReference>
<sequence length="637" mass="73244">MPPEGIKRNRTIKSCRYCYEHKLKCDRAVPCSTCSTRNFKTKCIYKFDKEASSIAHGANSAKQRKVKKHEKFQKMDSTPKDGLVYKPRSFYPFFENLINEKILCSSSFGSLSLSLKFSRNEITKFRKNVKLCKSIDDALALLPPSSETALSQVETYFDAVHPIIPILNKKKMLQIVKHFETFRSISTSINLLDLLLLMALLFCASYAAVASGVIPDLLLCNKYYGAYQFLLNACEFPTNAQIASLQAFTIVNFVIDPNMVSATAYSTMLVRLGQQLGLHKMNDIEYKLLWHFLLYYEGSASVVSGLPYFTPRYLMFVSLLPKATSKDQNGAPLAYTVGRCKINAIFRNVMEISAKESTSEVNFEINAEMKNLYDEILQIGSILQREAPLYNGYFESTLMVFLYRLHLRHAALSFTQSRKDELLRKTSGRIVLPQPMDVKSLLTAPHKYGEEVIHLSLLLLFRTYERLVQEKIAKFSWYTLGSTVMQYLFVVIKDLYQTELKSYQLNDFSATLRRTMTKDIVEILATDAVFFRFVLVDGLIGLLEAKIAGLWSDEDLYKFILVRTIKEKVWQVFEKQLKENEERVECLRECKLFACGKKHLQNLKSINYEDYVDSWQCETILPGMESFLMDWLVDLQG</sequence>
<dbReference type="CDD" id="cd12148">
    <property type="entry name" value="fungal_TF_MHR"/>
    <property type="match status" value="1"/>
</dbReference>
<dbReference type="InterPro" id="IPR050613">
    <property type="entry name" value="Sec_Metabolite_Reg"/>
</dbReference>
<dbReference type="OrthoDB" id="5121955at2759"/>
<comment type="subcellular location">
    <subcellularLocation>
        <location evidence="1">Nucleus</location>
    </subcellularLocation>
</comment>
<keyword evidence="3" id="KW-1133">Transmembrane helix</keyword>
<dbReference type="PANTHER" id="PTHR31001">
    <property type="entry name" value="UNCHARACTERIZED TRANSCRIPTIONAL REGULATORY PROTEIN"/>
    <property type="match status" value="1"/>
</dbReference>
<dbReference type="SMART" id="SM00066">
    <property type="entry name" value="GAL4"/>
    <property type="match status" value="1"/>
</dbReference>
<keyword evidence="3" id="KW-0472">Membrane</keyword>
<dbReference type="InterPro" id="IPR036864">
    <property type="entry name" value="Zn2-C6_fun-type_DNA-bd_sf"/>
</dbReference>
<feature type="transmembrane region" description="Helical" evidence="3">
    <location>
        <begin position="191"/>
        <end position="214"/>
    </location>
</feature>
<evidence type="ECO:0000256" key="2">
    <source>
        <dbReference type="ARBA" id="ARBA00023242"/>
    </source>
</evidence>
<evidence type="ECO:0000313" key="6">
    <source>
        <dbReference type="Proteomes" id="UP000019375"/>
    </source>
</evidence>
<name>A0A8J2WUP1_ZYGB2</name>
<dbReference type="PANTHER" id="PTHR31001:SF90">
    <property type="entry name" value="CENTROMERE DNA-BINDING PROTEIN COMPLEX CBF3 SUBUNIT B"/>
    <property type="match status" value="1"/>
</dbReference>
<dbReference type="CDD" id="cd00067">
    <property type="entry name" value="GAL4"/>
    <property type="match status" value="1"/>
</dbReference>
<protein>
    <submittedName>
        <fullName evidence="5">BN860_08240g1_1</fullName>
    </submittedName>
</protein>
<dbReference type="Proteomes" id="UP000019375">
    <property type="component" value="Unassembled WGS sequence"/>
</dbReference>
<dbReference type="GO" id="GO:0000981">
    <property type="term" value="F:DNA-binding transcription factor activity, RNA polymerase II-specific"/>
    <property type="evidence" value="ECO:0007669"/>
    <property type="project" value="InterPro"/>
</dbReference>
<proteinExistence type="predicted"/>
<dbReference type="SUPFAM" id="SSF57701">
    <property type="entry name" value="Zn2/Cys6 DNA-binding domain"/>
    <property type="match status" value="1"/>
</dbReference>
<gene>
    <name evidence="5" type="ORF">BN860_08240g</name>
</gene>
<accession>A0A8J2WUP1</accession>
<dbReference type="Gene3D" id="4.10.240.10">
    <property type="entry name" value="Zn(2)-C6 fungal-type DNA-binding domain"/>
    <property type="match status" value="1"/>
</dbReference>
<dbReference type="PROSITE" id="PS50048">
    <property type="entry name" value="ZN2_CY6_FUNGAL_2"/>
    <property type="match status" value="1"/>
</dbReference>
<evidence type="ECO:0000256" key="3">
    <source>
        <dbReference type="SAM" id="Phobius"/>
    </source>
</evidence>
<dbReference type="GO" id="GO:0005634">
    <property type="term" value="C:nucleus"/>
    <property type="evidence" value="ECO:0007669"/>
    <property type="project" value="UniProtKB-SubCell"/>
</dbReference>
<evidence type="ECO:0000313" key="5">
    <source>
        <dbReference type="EMBL" id="CDF87519.1"/>
    </source>
</evidence>
<dbReference type="InterPro" id="IPR001138">
    <property type="entry name" value="Zn2Cys6_DnaBD"/>
</dbReference>
<dbReference type="AlphaFoldDB" id="A0A8J2WUP1"/>
<organism evidence="5 6">
    <name type="scientific">Zygosaccharomyces bailii (strain CLIB 213 / ATCC 58445 / CBS 680 / BCRC 21525 / NBRC 1098 / NCYC 1416 / NRRL Y-2227)</name>
    <dbReference type="NCBI Taxonomy" id="1333698"/>
    <lineage>
        <taxon>Eukaryota</taxon>
        <taxon>Fungi</taxon>
        <taxon>Dikarya</taxon>
        <taxon>Ascomycota</taxon>
        <taxon>Saccharomycotina</taxon>
        <taxon>Saccharomycetes</taxon>
        <taxon>Saccharomycetales</taxon>
        <taxon>Saccharomycetaceae</taxon>
        <taxon>Zygosaccharomyces</taxon>
    </lineage>
</organism>
<feature type="domain" description="Zn(2)-C6 fungal-type" evidence="4">
    <location>
        <begin position="14"/>
        <end position="45"/>
    </location>
</feature>
<keyword evidence="6" id="KW-1185">Reference proteome</keyword>